<feature type="compositionally biased region" description="Basic and acidic residues" evidence="1">
    <location>
        <begin position="43"/>
        <end position="56"/>
    </location>
</feature>
<gene>
    <name evidence="2" type="ORF">RFI_09911</name>
</gene>
<name>X6NLQ5_RETFI</name>
<dbReference type="AlphaFoldDB" id="X6NLQ5"/>
<evidence type="ECO:0000313" key="3">
    <source>
        <dbReference type="Proteomes" id="UP000023152"/>
    </source>
</evidence>
<dbReference type="Proteomes" id="UP000023152">
    <property type="component" value="Unassembled WGS sequence"/>
</dbReference>
<proteinExistence type="predicted"/>
<evidence type="ECO:0000256" key="1">
    <source>
        <dbReference type="SAM" id="MobiDB-lite"/>
    </source>
</evidence>
<sequence>MGPLGNDEKEGNKEKDKDKENKNANENGHIYANTKTRAKANAKAKEEVQPKKDRPNKSGFVALNWSKCMKREKDWRSVDCWGQLQQQFSQQFTHWTNVVDELKTTSLLHLSSFLQQRILLAHPVYADDFKFTCGISIHYTYTYTIYIHAYVLCSRS</sequence>
<feature type="region of interest" description="Disordered" evidence="1">
    <location>
        <begin position="1"/>
        <end position="58"/>
    </location>
</feature>
<feature type="compositionally biased region" description="Low complexity" evidence="1">
    <location>
        <begin position="24"/>
        <end position="35"/>
    </location>
</feature>
<feature type="compositionally biased region" description="Basic and acidic residues" evidence="1">
    <location>
        <begin position="1"/>
        <end position="23"/>
    </location>
</feature>
<organism evidence="2 3">
    <name type="scientific">Reticulomyxa filosa</name>
    <dbReference type="NCBI Taxonomy" id="46433"/>
    <lineage>
        <taxon>Eukaryota</taxon>
        <taxon>Sar</taxon>
        <taxon>Rhizaria</taxon>
        <taxon>Retaria</taxon>
        <taxon>Foraminifera</taxon>
        <taxon>Monothalamids</taxon>
        <taxon>Reticulomyxidae</taxon>
        <taxon>Reticulomyxa</taxon>
    </lineage>
</organism>
<accession>X6NLQ5</accession>
<reference evidence="2 3" key="1">
    <citation type="journal article" date="2013" name="Curr. Biol.">
        <title>The Genome of the Foraminiferan Reticulomyxa filosa.</title>
        <authorList>
            <person name="Glockner G."/>
            <person name="Hulsmann N."/>
            <person name="Schleicher M."/>
            <person name="Noegel A.A."/>
            <person name="Eichinger L."/>
            <person name="Gallinger C."/>
            <person name="Pawlowski J."/>
            <person name="Sierra R."/>
            <person name="Euteneuer U."/>
            <person name="Pillet L."/>
            <person name="Moustafa A."/>
            <person name="Platzer M."/>
            <person name="Groth M."/>
            <person name="Szafranski K."/>
            <person name="Schliwa M."/>
        </authorList>
    </citation>
    <scope>NUCLEOTIDE SEQUENCE [LARGE SCALE GENOMIC DNA]</scope>
</reference>
<protein>
    <submittedName>
        <fullName evidence="2">Uncharacterized protein</fullName>
    </submittedName>
</protein>
<dbReference type="EMBL" id="ASPP01007388">
    <property type="protein sequence ID" value="ETO27220.1"/>
    <property type="molecule type" value="Genomic_DNA"/>
</dbReference>
<evidence type="ECO:0000313" key="2">
    <source>
        <dbReference type="EMBL" id="ETO27220.1"/>
    </source>
</evidence>
<comment type="caution">
    <text evidence="2">The sequence shown here is derived from an EMBL/GenBank/DDBJ whole genome shotgun (WGS) entry which is preliminary data.</text>
</comment>
<keyword evidence="3" id="KW-1185">Reference proteome</keyword>